<accession>A0ABW1PPK7</accession>
<evidence type="ECO:0000313" key="2">
    <source>
        <dbReference type="Proteomes" id="UP001596287"/>
    </source>
</evidence>
<dbReference type="RefSeq" id="WP_379791745.1">
    <property type="nucleotide sequence ID" value="NZ_JBHSQB010000007.1"/>
</dbReference>
<comment type="caution">
    <text evidence="1">The sequence shown here is derived from an EMBL/GenBank/DDBJ whole genome shotgun (WGS) entry which is preliminary data.</text>
</comment>
<evidence type="ECO:0008006" key="3">
    <source>
        <dbReference type="Google" id="ProtNLM"/>
    </source>
</evidence>
<organism evidence="1 2">
    <name type="scientific">Flavobacterium qiangtangense</name>
    <dbReference type="NCBI Taxonomy" id="1442595"/>
    <lineage>
        <taxon>Bacteria</taxon>
        <taxon>Pseudomonadati</taxon>
        <taxon>Bacteroidota</taxon>
        <taxon>Flavobacteriia</taxon>
        <taxon>Flavobacteriales</taxon>
        <taxon>Flavobacteriaceae</taxon>
        <taxon>Flavobacterium</taxon>
    </lineage>
</organism>
<keyword evidence="2" id="KW-1185">Reference proteome</keyword>
<protein>
    <recommendedName>
        <fullName evidence="3">DUF4625 domain-containing protein</fullName>
    </recommendedName>
</protein>
<dbReference type="EMBL" id="JBHSQB010000007">
    <property type="protein sequence ID" value="MFC6096875.1"/>
    <property type="molecule type" value="Genomic_DNA"/>
</dbReference>
<gene>
    <name evidence="1" type="ORF">ACFPVY_09480</name>
</gene>
<proteinExistence type="predicted"/>
<dbReference type="PROSITE" id="PS51257">
    <property type="entry name" value="PROKAR_LIPOPROTEIN"/>
    <property type="match status" value="1"/>
</dbReference>
<reference evidence="2" key="1">
    <citation type="journal article" date="2019" name="Int. J. Syst. Evol. Microbiol.">
        <title>The Global Catalogue of Microorganisms (GCM) 10K type strain sequencing project: providing services to taxonomists for standard genome sequencing and annotation.</title>
        <authorList>
            <consortium name="The Broad Institute Genomics Platform"/>
            <consortium name="The Broad Institute Genome Sequencing Center for Infectious Disease"/>
            <person name="Wu L."/>
            <person name="Ma J."/>
        </authorList>
    </citation>
    <scope>NUCLEOTIDE SEQUENCE [LARGE SCALE GENOMIC DNA]</scope>
    <source>
        <strain evidence="2">CCUG 49679</strain>
    </source>
</reference>
<dbReference type="Proteomes" id="UP001596287">
    <property type="component" value="Unassembled WGS sequence"/>
</dbReference>
<sequence length="153" mass="17154">MKKYIIGLGLISLVSCNPIGEDLAEVPLVLDEITSIKDLELKKGEEVVFWSKVSTTKFSDYKVKYSIASQNKVVAFDSTSVMSGEHTINSKVSESGFISSLFNGGEDSSQEFERENKSFVVPKDGKYDFDFKITSEEDGSFFGERFSFILRKK</sequence>
<name>A0ABW1PPK7_9FLAO</name>
<evidence type="ECO:0000313" key="1">
    <source>
        <dbReference type="EMBL" id="MFC6096875.1"/>
    </source>
</evidence>